<accession>A0A2N7NN46</accession>
<dbReference type="Proteomes" id="UP000308018">
    <property type="component" value="Unassembled WGS sequence"/>
</dbReference>
<evidence type="ECO:0000313" key="2">
    <source>
        <dbReference type="EMBL" id="TKG27401.1"/>
    </source>
</evidence>
<evidence type="ECO:0000313" key="4">
    <source>
        <dbReference type="Proteomes" id="UP000308018"/>
    </source>
</evidence>
<protein>
    <submittedName>
        <fullName evidence="1">Uncharacterized protein</fullName>
    </submittedName>
</protein>
<proteinExistence type="predicted"/>
<reference evidence="3" key="1">
    <citation type="submission" date="2016-07" db="EMBL/GenBank/DDBJ databases">
        <title>Nontailed viruses are major unrecognized killers of bacteria in the ocean.</title>
        <authorList>
            <person name="Kauffman K."/>
            <person name="Hussain F."/>
            <person name="Yang J."/>
            <person name="Arevalo P."/>
            <person name="Brown J."/>
            <person name="Cutler M."/>
            <person name="Kelly L."/>
            <person name="Polz M.F."/>
        </authorList>
    </citation>
    <scope>NUCLEOTIDE SEQUENCE [LARGE SCALE GENOMIC DNA]</scope>
    <source>
        <strain evidence="3">10N.222.48.A2</strain>
    </source>
</reference>
<evidence type="ECO:0000313" key="3">
    <source>
        <dbReference type="Proteomes" id="UP000235579"/>
    </source>
</evidence>
<reference evidence="2 4" key="4">
    <citation type="submission" date="2019-04" db="EMBL/GenBank/DDBJ databases">
        <title>A reverse ecology approach based on a biological definition of microbial populations.</title>
        <authorList>
            <person name="Arevalo P."/>
            <person name="Vaninsberghe D."/>
            <person name="Elsherbini J."/>
            <person name="Gore J."/>
            <person name="Polz M."/>
        </authorList>
    </citation>
    <scope>NUCLEOTIDE SEQUENCE [LARGE SCALE GENOMIC DNA]</scope>
    <source>
        <strain evidence="2 4">10N.222.45.A8</strain>
    </source>
</reference>
<organism evidence="1 3">
    <name type="scientific">Vibrio tasmaniensis</name>
    <dbReference type="NCBI Taxonomy" id="212663"/>
    <lineage>
        <taxon>Bacteria</taxon>
        <taxon>Pseudomonadati</taxon>
        <taxon>Pseudomonadota</taxon>
        <taxon>Gammaproteobacteria</taxon>
        <taxon>Vibrionales</taxon>
        <taxon>Vibrionaceae</taxon>
        <taxon>Vibrio</taxon>
    </lineage>
</organism>
<evidence type="ECO:0000313" key="1">
    <source>
        <dbReference type="EMBL" id="PMP17411.1"/>
    </source>
</evidence>
<name>A0A2N7NN46_9VIBR</name>
<sequence>MLGWNLTKQAKRKAKLTMEKIIHYDILKVKVRSDKESTRLTSQWDQVLQICRDKPLGEIARARLAFNLVDYITSEDLPFRLFITRAPQAMATIGEETRVYKEHRVINGKQSGMIYAKSEQMLPREIHYTNEFVATRYVAGTKTPLSATSLVDCLKAGDVITPLDGILFLGCKRIASDIARLKKIEPTMNIEMKRIEVSDNFTGTTRKMASYE</sequence>
<reference evidence="1" key="2">
    <citation type="submission" date="2016-07" db="EMBL/GenBank/DDBJ databases">
        <authorList>
            <person name="Wan K."/>
            <person name="Booth B."/>
            <person name="Spirohn K."/>
            <person name="Hao T."/>
            <person name="Hu Y."/>
            <person name="Calderwood M."/>
            <person name="Hill D."/>
            <person name="Mohr S."/>
            <person name="Vidal M."/>
            <person name="Celniker S."/>
            <person name="Perrimon N."/>
        </authorList>
    </citation>
    <scope>NUCLEOTIDE SEQUENCE</scope>
    <source>
        <strain evidence="1">10N.222.48.A2</strain>
    </source>
</reference>
<comment type="caution">
    <text evidence="1">The sequence shown here is derived from an EMBL/GenBank/DDBJ whole genome shotgun (WGS) entry which is preliminary data.</text>
</comment>
<dbReference type="EMBL" id="MDBP01000029">
    <property type="protein sequence ID" value="PMP17411.1"/>
    <property type="molecule type" value="Genomic_DNA"/>
</dbReference>
<dbReference type="EMBL" id="SYVV01000055">
    <property type="protein sequence ID" value="TKG27401.1"/>
    <property type="molecule type" value="Genomic_DNA"/>
</dbReference>
<dbReference type="Proteomes" id="UP000235579">
    <property type="component" value="Unassembled WGS sequence"/>
</dbReference>
<reference evidence="1" key="3">
    <citation type="journal article" date="2018" name="Nature">
        <title>A major lineage of non-tailed dsDNA viruses as unrecognized killers of marine bacteria.</title>
        <authorList>
            <person name="Kauffman K.M."/>
            <person name="Hussain F.A."/>
            <person name="Yang J."/>
            <person name="Arevalo P."/>
            <person name="Brown J.M."/>
            <person name="Chang W.K."/>
            <person name="VanInsberghe D."/>
            <person name="Elsherbini J."/>
            <person name="Sharma R.S."/>
            <person name="Cutler M.B."/>
            <person name="Kelly L."/>
            <person name="Polz M.F."/>
        </authorList>
    </citation>
    <scope>NUCLEOTIDE SEQUENCE</scope>
    <source>
        <strain evidence="1">10N.222.48.A2</strain>
    </source>
</reference>
<gene>
    <name evidence="1" type="ORF">BCS92_05410</name>
    <name evidence="2" type="ORF">FC057_23375</name>
</gene>
<dbReference type="AlphaFoldDB" id="A0A2N7NN46"/>